<reference evidence="2" key="2">
    <citation type="journal article" date="2021" name="PeerJ">
        <title>Extensive microbial diversity within the chicken gut microbiome revealed by metagenomics and culture.</title>
        <authorList>
            <person name="Gilroy R."/>
            <person name="Ravi A."/>
            <person name="Getino M."/>
            <person name="Pursley I."/>
            <person name="Horton D.L."/>
            <person name="Alikhan N.F."/>
            <person name="Baker D."/>
            <person name="Gharbi K."/>
            <person name="Hall N."/>
            <person name="Watson M."/>
            <person name="Adriaenssens E.M."/>
            <person name="Foster-Nyarko E."/>
            <person name="Jarju S."/>
            <person name="Secka A."/>
            <person name="Antonio M."/>
            <person name="Oren A."/>
            <person name="Chaudhuri R.R."/>
            <person name="La Ragione R."/>
            <person name="Hildebrand F."/>
            <person name="Pallen M.J."/>
        </authorList>
    </citation>
    <scope>NUCLEOTIDE SEQUENCE</scope>
    <source>
        <strain evidence="2">CHK180-2868</strain>
    </source>
</reference>
<accession>A0A9D1D5M8</accession>
<keyword evidence="1" id="KW-1133">Transmembrane helix</keyword>
<dbReference type="Pfam" id="PF09548">
    <property type="entry name" value="Spore_III_AB"/>
    <property type="match status" value="1"/>
</dbReference>
<dbReference type="AlphaFoldDB" id="A0A9D1D5M8"/>
<evidence type="ECO:0000313" key="3">
    <source>
        <dbReference type="Proteomes" id="UP000824250"/>
    </source>
</evidence>
<proteinExistence type="predicted"/>
<keyword evidence="1" id="KW-0812">Transmembrane</keyword>
<reference evidence="2" key="1">
    <citation type="submission" date="2020-10" db="EMBL/GenBank/DDBJ databases">
        <authorList>
            <person name="Gilroy R."/>
        </authorList>
    </citation>
    <scope>NUCLEOTIDE SEQUENCE</scope>
    <source>
        <strain evidence="2">CHK180-2868</strain>
    </source>
</reference>
<comment type="caution">
    <text evidence="2">The sequence shown here is derived from an EMBL/GenBank/DDBJ whole genome shotgun (WGS) entry which is preliminary data.</text>
</comment>
<organism evidence="2 3">
    <name type="scientific">Candidatus Copromonas faecavium</name>
    <name type="common">nom. illeg.</name>
    <dbReference type="NCBI Taxonomy" id="2840740"/>
    <lineage>
        <taxon>Bacteria</taxon>
        <taxon>Bacillati</taxon>
        <taxon>Bacillota</taxon>
        <taxon>Clostridia</taxon>
        <taxon>Lachnospirales</taxon>
        <taxon>Lachnospiraceae</taxon>
        <taxon>Candidatus Copromonas (nom. illeg.)</taxon>
    </lineage>
</organism>
<evidence type="ECO:0000313" key="2">
    <source>
        <dbReference type="EMBL" id="HIR05912.1"/>
    </source>
</evidence>
<dbReference type="Proteomes" id="UP000824250">
    <property type="component" value="Unassembled WGS sequence"/>
</dbReference>
<dbReference type="PROSITE" id="PS51257">
    <property type="entry name" value="PROKAR_LIPOPROTEIN"/>
    <property type="match status" value="1"/>
</dbReference>
<feature type="transmembrane region" description="Helical" evidence="1">
    <location>
        <begin position="12"/>
        <end position="33"/>
    </location>
</feature>
<dbReference type="EMBL" id="DVGC01000045">
    <property type="protein sequence ID" value="HIR05912.1"/>
    <property type="molecule type" value="Genomic_DNA"/>
</dbReference>
<protein>
    <submittedName>
        <fullName evidence="2">Stage III sporulation protein AB</fullName>
    </submittedName>
</protein>
<name>A0A9D1D5M8_9FIRM</name>
<keyword evidence="1" id="KW-0472">Membrane</keyword>
<sequence length="187" mass="21467">MDREKGSGLMRYLGLLAMAIGCIGIGFLAADGWKERLEILKLLRQMIYHLKGRILYANETLPEALGEVGSRFEEGRTGMLLEPGKLFLRVKERMEQDRSLPFFVVWKEEIEKLPADFPMDKADRQALVALGENLGYADREMQERTLLFYLEQTDDSIRYLKKELEGRMKLYRSLGMAAGLFLLVVLA</sequence>
<gene>
    <name evidence="2" type="ORF">IAB28_08115</name>
</gene>
<evidence type="ECO:0000256" key="1">
    <source>
        <dbReference type="SAM" id="Phobius"/>
    </source>
</evidence>
<dbReference type="InterPro" id="IPR014198">
    <property type="entry name" value="Spore_III_AB"/>
</dbReference>